<evidence type="ECO:0000256" key="1">
    <source>
        <dbReference type="ARBA" id="ARBA00010617"/>
    </source>
</evidence>
<evidence type="ECO:0000313" key="7">
    <source>
        <dbReference type="EMBL" id="SUD49556.1"/>
    </source>
</evidence>
<evidence type="ECO:0000256" key="5">
    <source>
        <dbReference type="ARBA" id="ARBA00023004"/>
    </source>
</evidence>
<accession>A0A379JMG8</accession>
<dbReference type="PANTHER" id="PTHR46696:SF1">
    <property type="entry name" value="CYTOCHROME P450 YJIB-RELATED"/>
    <property type="match status" value="1"/>
</dbReference>
<dbReference type="GO" id="GO:0005506">
    <property type="term" value="F:iron ion binding"/>
    <property type="evidence" value="ECO:0007669"/>
    <property type="project" value="InterPro"/>
</dbReference>
<evidence type="ECO:0000256" key="6">
    <source>
        <dbReference type="ARBA" id="ARBA00023033"/>
    </source>
</evidence>
<comment type="similarity">
    <text evidence="1">Belongs to the cytochrome P450 family.</text>
</comment>
<keyword evidence="3" id="KW-0479">Metal-binding</keyword>
<dbReference type="EC" id="1.14.-.-" evidence="7"/>
<evidence type="ECO:0000256" key="3">
    <source>
        <dbReference type="ARBA" id="ARBA00022723"/>
    </source>
</evidence>
<evidence type="ECO:0000256" key="2">
    <source>
        <dbReference type="ARBA" id="ARBA00022617"/>
    </source>
</evidence>
<keyword evidence="2" id="KW-0349">Heme</keyword>
<keyword evidence="8" id="KW-1185">Reference proteome</keyword>
<dbReference type="SUPFAM" id="SSF48264">
    <property type="entry name" value="Cytochrome P450"/>
    <property type="match status" value="1"/>
</dbReference>
<dbReference type="AlphaFoldDB" id="A0A379JMG8"/>
<dbReference type="GO" id="GO:0004497">
    <property type="term" value="F:monooxygenase activity"/>
    <property type="evidence" value="ECO:0007669"/>
    <property type="project" value="UniProtKB-KW"/>
</dbReference>
<keyword evidence="4 7" id="KW-0560">Oxidoreductase</keyword>
<evidence type="ECO:0000256" key="4">
    <source>
        <dbReference type="ARBA" id="ARBA00023002"/>
    </source>
</evidence>
<gene>
    <name evidence="7" type="ORF">NCTC1934_06910</name>
</gene>
<sequence length="418" mass="45886">MQYIVHQHDDDTPTLAVEQLGPRVPLYTPEFAADPHAAYREMRSRYGTLVPVELWPGISATLVIGYHTAVRILNDPEHFSADPRAWQKTVPANLPIMPMIEWRPNALRTNGNTADHHRYRQATNDALRGVDLHGLRANVERNAVAIINSFCADGSADLLAQYCLPLVFSVLNEIIGCPPEIGERVAAASAALFEGVDTATVNNMLDSALLELTHLKRREPGDDIATRLVQHPSRLTDLEMIHQLVTCYSAGIEIPQNLIANSLLLMLTDAHRFSAINGFPPSTQSVLDEILTTDPPLANYCLTYPRQPMLVDGVWLPVDQPVITSMAACNNSPEINTGEYAGNGWHLGWGTGPHACPSNARSVSQLIARDAIDQLLDALPELALAVAPEGLTWRPGPFHRALEALPVTFPPSPRLHIR</sequence>
<dbReference type="InterPro" id="IPR036396">
    <property type="entry name" value="Cyt_P450_sf"/>
</dbReference>
<dbReference type="Proteomes" id="UP000255467">
    <property type="component" value="Unassembled WGS sequence"/>
</dbReference>
<dbReference type="Gene3D" id="1.10.630.10">
    <property type="entry name" value="Cytochrome P450"/>
    <property type="match status" value="1"/>
</dbReference>
<dbReference type="GO" id="GO:0020037">
    <property type="term" value="F:heme binding"/>
    <property type="evidence" value="ECO:0007669"/>
    <property type="project" value="InterPro"/>
</dbReference>
<dbReference type="PANTHER" id="PTHR46696">
    <property type="entry name" value="P450, PUTATIVE (EUROFUNG)-RELATED"/>
    <property type="match status" value="1"/>
</dbReference>
<dbReference type="EMBL" id="UGRY01000008">
    <property type="protein sequence ID" value="SUD49556.1"/>
    <property type="molecule type" value="Genomic_DNA"/>
</dbReference>
<proteinExistence type="inferred from homology"/>
<organism evidence="7 8">
    <name type="scientific">Nocardia otitidiscaviarum</name>
    <dbReference type="NCBI Taxonomy" id="1823"/>
    <lineage>
        <taxon>Bacteria</taxon>
        <taxon>Bacillati</taxon>
        <taxon>Actinomycetota</taxon>
        <taxon>Actinomycetes</taxon>
        <taxon>Mycobacteriales</taxon>
        <taxon>Nocardiaceae</taxon>
        <taxon>Nocardia</taxon>
    </lineage>
</organism>
<protein>
    <submittedName>
        <fullName evidence="7">Cytochrome P450 107B1</fullName>
        <ecNumber evidence="7">1.14.-.-</ecNumber>
    </submittedName>
</protein>
<name>A0A379JMG8_9NOCA</name>
<evidence type="ECO:0000313" key="8">
    <source>
        <dbReference type="Proteomes" id="UP000255467"/>
    </source>
</evidence>
<keyword evidence="5" id="KW-0408">Iron</keyword>
<keyword evidence="6" id="KW-0503">Monooxygenase</keyword>
<reference evidence="7 8" key="1">
    <citation type="submission" date="2018-06" db="EMBL/GenBank/DDBJ databases">
        <authorList>
            <consortium name="Pathogen Informatics"/>
            <person name="Doyle S."/>
        </authorList>
    </citation>
    <scope>NUCLEOTIDE SEQUENCE [LARGE SCALE GENOMIC DNA]</scope>
    <source>
        <strain evidence="7 8">NCTC1934</strain>
    </source>
</reference>
<dbReference type="GO" id="GO:0016705">
    <property type="term" value="F:oxidoreductase activity, acting on paired donors, with incorporation or reduction of molecular oxygen"/>
    <property type="evidence" value="ECO:0007669"/>
    <property type="project" value="InterPro"/>
</dbReference>
<dbReference type="PRINTS" id="PR00359">
    <property type="entry name" value="BP450"/>
</dbReference>
<dbReference type="InterPro" id="IPR002397">
    <property type="entry name" value="Cyt_P450_B"/>
</dbReference>